<evidence type="ECO:0000256" key="1">
    <source>
        <dbReference type="SAM" id="MobiDB-lite"/>
    </source>
</evidence>
<dbReference type="AlphaFoldDB" id="W6QHQ7"/>
<accession>W6QHQ7</accession>
<organism evidence="2 3">
    <name type="scientific">Penicillium roqueforti (strain FM164)</name>
    <dbReference type="NCBI Taxonomy" id="1365484"/>
    <lineage>
        <taxon>Eukaryota</taxon>
        <taxon>Fungi</taxon>
        <taxon>Dikarya</taxon>
        <taxon>Ascomycota</taxon>
        <taxon>Pezizomycotina</taxon>
        <taxon>Eurotiomycetes</taxon>
        <taxon>Eurotiomycetidae</taxon>
        <taxon>Eurotiales</taxon>
        <taxon>Aspergillaceae</taxon>
        <taxon>Penicillium</taxon>
    </lineage>
</organism>
<evidence type="ECO:0000313" key="3">
    <source>
        <dbReference type="Proteomes" id="UP000030686"/>
    </source>
</evidence>
<name>W6QHQ7_PENRF</name>
<evidence type="ECO:0000313" key="2">
    <source>
        <dbReference type="EMBL" id="CDM36323.1"/>
    </source>
</evidence>
<gene>
    <name evidence="2" type="ORF">PROQFM164_S05g000156</name>
</gene>
<dbReference type="Proteomes" id="UP000030686">
    <property type="component" value="Unassembled WGS sequence"/>
</dbReference>
<feature type="region of interest" description="Disordered" evidence="1">
    <location>
        <begin position="21"/>
        <end position="58"/>
    </location>
</feature>
<dbReference type="EMBL" id="HG792019">
    <property type="protein sequence ID" value="CDM36323.1"/>
    <property type="molecule type" value="Genomic_DNA"/>
</dbReference>
<reference evidence="2" key="1">
    <citation type="journal article" date="2014" name="Nat. Commun.">
        <title>Multiple recent horizontal transfers of a large genomic region in cheese making fungi.</title>
        <authorList>
            <person name="Cheeseman K."/>
            <person name="Ropars J."/>
            <person name="Renault P."/>
            <person name="Dupont J."/>
            <person name="Gouzy J."/>
            <person name="Branca A."/>
            <person name="Abraham A.L."/>
            <person name="Ceppi M."/>
            <person name="Conseiller E."/>
            <person name="Debuchy R."/>
            <person name="Malagnac F."/>
            <person name="Goarin A."/>
            <person name="Silar P."/>
            <person name="Lacoste S."/>
            <person name="Sallet E."/>
            <person name="Bensimon A."/>
            <person name="Giraud T."/>
            <person name="Brygoo Y."/>
        </authorList>
    </citation>
    <scope>NUCLEOTIDE SEQUENCE [LARGE SCALE GENOMIC DNA]</scope>
    <source>
        <strain evidence="2">FM164</strain>
    </source>
</reference>
<proteinExistence type="predicted"/>
<protein>
    <submittedName>
        <fullName evidence="2">Uncharacterized protein</fullName>
    </submittedName>
</protein>
<keyword evidence="3" id="KW-1185">Reference proteome</keyword>
<sequence length="58" mass="6427">MAYVAATDFASTNRRRAFVKGKRHGVSGSPLPTHMSKLQRGQSRVGQNETLTLKQKLN</sequence>
<feature type="compositionally biased region" description="Polar residues" evidence="1">
    <location>
        <begin position="39"/>
        <end position="58"/>
    </location>
</feature>